<gene>
    <name evidence="1" type="ORF">Adt_27494</name>
</gene>
<dbReference type="EMBL" id="JBFOLK010000008">
    <property type="protein sequence ID" value="KAL2491866.1"/>
    <property type="molecule type" value="Genomic_DNA"/>
</dbReference>
<name>A0ABD1RUM0_9LAMI</name>
<proteinExistence type="predicted"/>
<reference evidence="2" key="1">
    <citation type="submission" date="2024-07" db="EMBL/GenBank/DDBJ databases">
        <title>Two chromosome-level genome assemblies of Korean endemic species Abeliophyllum distichum and Forsythia ovata (Oleaceae).</title>
        <authorList>
            <person name="Jang H."/>
        </authorList>
    </citation>
    <scope>NUCLEOTIDE SEQUENCE [LARGE SCALE GENOMIC DNA]</scope>
</reference>
<evidence type="ECO:0000313" key="1">
    <source>
        <dbReference type="EMBL" id="KAL2491866.1"/>
    </source>
</evidence>
<organism evidence="1 2">
    <name type="scientific">Abeliophyllum distichum</name>
    <dbReference type="NCBI Taxonomy" id="126358"/>
    <lineage>
        <taxon>Eukaryota</taxon>
        <taxon>Viridiplantae</taxon>
        <taxon>Streptophyta</taxon>
        <taxon>Embryophyta</taxon>
        <taxon>Tracheophyta</taxon>
        <taxon>Spermatophyta</taxon>
        <taxon>Magnoliopsida</taxon>
        <taxon>eudicotyledons</taxon>
        <taxon>Gunneridae</taxon>
        <taxon>Pentapetalae</taxon>
        <taxon>asterids</taxon>
        <taxon>lamiids</taxon>
        <taxon>Lamiales</taxon>
        <taxon>Oleaceae</taxon>
        <taxon>Forsythieae</taxon>
        <taxon>Abeliophyllum</taxon>
    </lineage>
</organism>
<sequence>MGSSYSNNKLLQSENHVYNLQNQGLDGSDKEYAYPITSIVLHHQRKISSSWLSTTKDLEEWKSNFLVSSGKESMASIDFENTKATSVEHTHYKIGQSLEMSYITQQAGRRDLATRVDHKIQNKCLEPQTNTLTSSRSKDGQYFSNCNRGSFTTIQ</sequence>
<dbReference type="Proteomes" id="UP001604336">
    <property type="component" value="Unassembled WGS sequence"/>
</dbReference>
<keyword evidence="2" id="KW-1185">Reference proteome</keyword>
<comment type="caution">
    <text evidence="1">The sequence shown here is derived from an EMBL/GenBank/DDBJ whole genome shotgun (WGS) entry which is preliminary data.</text>
</comment>
<dbReference type="AlphaFoldDB" id="A0ABD1RUM0"/>
<evidence type="ECO:0000313" key="2">
    <source>
        <dbReference type="Proteomes" id="UP001604336"/>
    </source>
</evidence>
<accession>A0ABD1RUM0</accession>
<protein>
    <submittedName>
        <fullName evidence="1">Transcriptional activator DEMETER</fullName>
    </submittedName>
</protein>